<keyword evidence="3" id="KW-1185">Reference proteome</keyword>
<dbReference type="AlphaFoldDB" id="A0AAV5CW88"/>
<feature type="region of interest" description="Disordered" evidence="1">
    <location>
        <begin position="248"/>
        <end position="276"/>
    </location>
</feature>
<evidence type="ECO:0000313" key="2">
    <source>
        <dbReference type="EMBL" id="GJN02732.1"/>
    </source>
</evidence>
<reference evidence="2" key="2">
    <citation type="submission" date="2021-12" db="EMBL/GenBank/DDBJ databases">
        <title>Resequencing data analysis of finger millet.</title>
        <authorList>
            <person name="Hatakeyama M."/>
            <person name="Aluri S."/>
            <person name="Balachadran M.T."/>
            <person name="Sivarajan S.R."/>
            <person name="Poveda L."/>
            <person name="Shimizu-Inatsugi R."/>
            <person name="Schlapbach R."/>
            <person name="Sreeman S.M."/>
            <person name="Shimizu K.K."/>
        </authorList>
    </citation>
    <scope>NUCLEOTIDE SEQUENCE</scope>
</reference>
<accession>A0AAV5CW88</accession>
<proteinExistence type="predicted"/>
<evidence type="ECO:0000256" key="1">
    <source>
        <dbReference type="SAM" id="MobiDB-lite"/>
    </source>
</evidence>
<reference evidence="2" key="1">
    <citation type="journal article" date="2018" name="DNA Res.">
        <title>Multiple hybrid de novo genome assembly of finger millet, an orphan allotetraploid crop.</title>
        <authorList>
            <person name="Hatakeyama M."/>
            <person name="Aluri S."/>
            <person name="Balachadran M.T."/>
            <person name="Sivarajan S.R."/>
            <person name="Patrignani A."/>
            <person name="Gruter S."/>
            <person name="Poveda L."/>
            <person name="Shimizu-Inatsugi R."/>
            <person name="Baeten J."/>
            <person name="Francoijs K.J."/>
            <person name="Nataraja K.N."/>
            <person name="Reddy Y.A.N."/>
            <person name="Phadnis S."/>
            <person name="Ravikumar R.L."/>
            <person name="Schlapbach R."/>
            <person name="Sreeman S.M."/>
            <person name="Shimizu K.K."/>
        </authorList>
    </citation>
    <scope>NUCLEOTIDE SEQUENCE</scope>
</reference>
<evidence type="ECO:0008006" key="4">
    <source>
        <dbReference type="Google" id="ProtNLM"/>
    </source>
</evidence>
<organism evidence="2 3">
    <name type="scientific">Eleusine coracana subsp. coracana</name>
    <dbReference type="NCBI Taxonomy" id="191504"/>
    <lineage>
        <taxon>Eukaryota</taxon>
        <taxon>Viridiplantae</taxon>
        <taxon>Streptophyta</taxon>
        <taxon>Embryophyta</taxon>
        <taxon>Tracheophyta</taxon>
        <taxon>Spermatophyta</taxon>
        <taxon>Magnoliopsida</taxon>
        <taxon>Liliopsida</taxon>
        <taxon>Poales</taxon>
        <taxon>Poaceae</taxon>
        <taxon>PACMAD clade</taxon>
        <taxon>Chloridoideae</taxon>
        <taxon>Cynodonteae</taxon>
        <taxon>Eleusininae</taxon>
        <taxon>Eleusine</taxon>
    </lineage>
</organism>
<dbReference type="Proteomes" id="UP001054889">
    <property type="component" value="Unassembled WGS sequence"/>
</dbReference>
<gene>
    <name evidence="2" type="primary">ga20113</name>
    <name evidence="2" type="ORF">PR202_ga20113</name>
</gene>
<comment type="caution">
    <text evidence="2">The sequence shown here is derived from an EMBL/GenBank/DDBJ whole genome shotgun (WGS) entry which is preliminary data.</text>
</comment>
<dbReference type="EMBL" id="BQKI01000009">
    <property type="protein sequence ID" value="GJN02732.1"/>
    <property type="molecule type" value="Genomic_DNA"/>
</dbReference>
<name>A0AAV5CW88_ELECO</name>
<sequence length="352" mass="38932">MASKLVQQVNNDDPPLYEVTYMHDHTCKAEHIPPPDIDVMDAAGPPDASDGFVLSFGSSSGGRGGHRDALMIPEVRQPMPPSPFTTMCFGSSSSSDSQIMHENLDSFQINDDALWSPAESWPSTSSDEGDLFSAWDSFSGFGFDNHAPYPEPTRQNNSTPPSVALPLLPVWSCRLCSSTGRRAPTPPPPSTPLLLLRSAPLHLLHQAHVHSSSSWHRLRSSSDRHAPMPPPHSALSLLLRPHRLRSRRFRSSNGLRSSPCLRSSNGLRESPAAPPPPRRCCLTRLLLFQPSLLLQHPVASPGSDRPHNSRDYLLNNLSERREPTCMRSPKTCNARVARLRQRLPRRVVMKIG</sequence>
<evidence type="ECO:0000313" key="3">
    <source>
        <dbReference type="Proteomes" id="UP001054889"/>
    </source>
</evidence>
<protein>
    <recommendedName>
        <fullName evidence="4">WRKY domain-containing protein</fullName>
    </recommendedName>
</protein>
<feature type="region of interest" description="Disordered" evidence="1">
    <location>
        <begin position="215"/>
        <end position="236"/>
    </location>
</feature>